<comment type="similarity">
    <text evidence="3">Belongs to the OST3/OST6 family.</text>
</comment>
<keyword evidence="5 10" id="KW-0732">Signal</keyword>
<feature type="transmembrane region" description="Helical" evidence="9">
    <location>
        <begin position="262"/>
        <end position="280"/>
    </location>
</feature>
<keyword evidence="8 9" id="KW-0472">Membrane</keyword>
<dbReference type="GO" id="GO:0018279">
    <property type="term" value="P:protein N-linked glycosylation via asparagine"/>
    <property type="evidence" value="ECO:0007669"/>
    <property type="project" value="TreeGrafter"/>
</dbReference>
<protein>
    <submittedName>
        <fullName evidence="11">Gamma subunit of oligosaccharyltransferase</fullName>
    </submittedName>
</protein>
<keyword evidence="4 9" id="KW-0812">Transmembrane</keyword>
<dbReference type="STRING" id="264951.A0A443HHW3"/>
<dbReference type="InterPro" id="IPR036249">
    <property type="entry name" value="Thioredoxin-like_sf"/>
</dbReference>
<proteinExistence type="inferred from homology"/>
<dbReference type="EMBL" id="RCNU01000022">
    <property type="protein sequence ID" value="RWQ91359.1"/>
    <property type="molecule type" value="Genomic_DNA"/>
</dbReference>
<sequence length="326" mass="36157">MKLFLLVIAVFQLCGFAFCAGPELDKFSKYQAQARNGHITLDDSTYEEITSKPRDYHAAILLTAVEARYGCTLCRDFQPEWELVARSWNKGAKAEDMKLLFSTLDFTNGRQAFQKLMLQTAPVVLLFPPTIGPFAQVDGSPFRLDFSGPVSAEQVYAWISRHLPEGNKPPLVRPVNYMRLVSVLGILMGTLSLLAVTSPYVVPIIRNRNLWAAISLIAILLFTSGHMFNHIRKVPYVAGDGRGGISYFAGGFSNQFGMETQIIAAIYGILSFATIALALKVPRMSDTKAQQLAVVIWGVILLGVYSFLLSVFRIKNGGYPFFLPPF</sequence>
<evidence type="ECO:0000256" key="7">
    <source>
        <dbReference type="ARBA" id="ARBA00022989"/>
    </source>
</evidence>
<feature type="transmembrane region" description="Helical" evidence="9">
    <location>
        <begin position="177"/>
        <end position="197"/>
    </location>
</feature>
<evidence type="ECO:0000256" key="4">
    <source>
        <dbReference type="ARBA" id="ARBA00022692"/>
    </source>
</evidence>
<dbReference type="Gene3D" id="3.40.30.10">
    <property type="entry name" value="Glutaredoxin"/>
    <property type="match status" value="1"/>
</dbReference>
<evidence type="ECO:0000256" key="1">
    <source>
        <dbReference type="ARBA" id="ARBA00002791"/>
    </source>
</evidence>
<dbReference type="GeneID" id="39600987"/>
<dbReference type="GO" id="GO:0008250">
    <property type="term" value="C:oligosaccharyltransferase complex"/>
    <property type="evidence" value="ECO:0007669"/>
    <property type="project" value="TreeGrafter"/>
</dbReference>
<feature type="transmembrane region" description="Helical" evidence="9">
    <location>
        <begin position="292"/>
        <end position="314"/>
    </location>
</feature>
<dbReference type="Pfam" id="PF04756">
    <property type="entry name" value="OST3_OST6"/>
    <property type="match status" value="1"/>
</dbReference>
<feature type="chain" id="PRO_5019437796" evidence="10">
    <location>
        <begin position="20"/>
        <end position="326"/>
    </location>
</feature>
<dbReference type="Proteomes" id="UP000283841">
    <property type="component" value="Unassembled WGS sequence"/>
</dbReference>
<feature type="transmembrane region" description="Helical" evidence="9">
    <location>
        <begin position="209"/>
        <end position="228"/>
    </location>
</feature>
<evidence type="ECO:0000256" key="9">
    <source>
        <dbReference type="SAM" id="Phobius"/>
    </source>
</evidence>
<evidence type="ECO:0000256" key="3">
    <source>
        <dbReference type="ARBA" id="ARBA00009561"/>
    </source>
</evidence>
<evidence type="ECO:0000313" key="11">
    <source>
        <dbReference type="EMBL" id="RWQ91359.1"/>
    </source>
</evidence>
<comment type="caution">
    <text evidence="11">The sequence shown here is derived from an EMBL/GenBank/DDBJ whole genome shotgun (WGS) entry which is preliminary data.</text>
</comment>
<organism evidence="11 12">
    <name type="scientific">Byssochlamys spectabilis</name>
    <name type="common">Paecilomyces variotii</name>
    <dbReference type="NCBI Taxonomy" id="264951"/>
    <lineage>
        <taxon>Eukaryota</taxon>
        <taxon>Fungi</taxon>
        <taxon>Dikarya</taxon>
        <taxon>Ascomycota</taxon>
        <taxon>Pezizomycotina</taxon>
        <taxon>Eurotiomycetes</taxon>
        <taxon>Eurotiomycetidae</taxon>
        <taxon>Eurotiales</taxon>
        <taxon>Thermoascaceae</taxon>
        <taxon>Paecilomyces</taxon>
    </lineage>
</organism>
<keyword evidence="6" id="KW-0256">Endoplasmic reticulum</keyword>
<dbReference type="SUPFAM" id="SSF52833">
    <property type="entry name" value="Thioredoxin-like"/>
    <property type="match status" value="1"/>
</dbReference>
<reference evidence="11 12" key="1">
    <citation type="journal article" date="2018" name="Front. Microbiol.">
        <title>Genomic and genetic insights into a cosmopolitan fungus, Paecilomyces variotii (Eurotiales).</title>
        <authorList>
            <person name="Urquhart A.S."/>
            <person name="Mondo S.J."/>
            <person name="Makela M.R."/>
            <person name="Hane J.K."/>
            <person name="Wiebenga A."/>
            <person name="He G."/>
            <person name="Mihaltcheva S."/>
            <person name="Pangilinan J."/>
            <person name="Lipzen A."/>
            <person name="Barry K."/>
            <person name="de Vries R.P."/>
            <person name="Grigoriev I.V."/>
            <person name="Idnurm A."/>
        </authorList>
    </citation>
    <scope>NUCLEOTIDE SEQUENCE [LARGE SCALE GENOMIC DNA]</scope>
    <source>
        <strain evidence="11 12">CBS 101075</strain>
    </source>
</reference>
<comment type="function">
    <text evidence="1">Subunit of the oligosaccharyl transferase (OST) complex that catalyzes the initial transfer of a defined glycan (Glc(3)Man(9)GlcNAc(2) in eukaryotes) from the lipid carrier dolichol-pyrophosphate to an asparagine residue within an Asn-X-Ser/Thr consensus motif in nascent polypeptide chains, the first step in protein N-glycosylation. N-glycosylation occurs cotranslationally and the complex associates with the Sec61 complex at the channel-forming translocon complex that mediates protein translocation across the endoplasmic reticulum (ER). All subunits are required for a maximal enzyme activity.</text>
</comment>
<evidence type="ECO:0000256" key="5">
    <source>
        <dbReference type="ARBA" id="ARBA00022729"/>
    </source>
</evidence>
<dbReference type="OrthoDB" id="67566at2759"/>
<evidence type="ECO:0000256" key="10">
    <source>
        <dbReference type="SAM" id="SignalP"/>
    </source>
</evidence>
<evidence type="ECO:0000313" key="12">
    <source>
        <dbReference type="Proteomes" id="UP000283841"/>
    </source>
</evidence>
<dbReference type="RefSeq" id="XP_028481004.1">
    <property type="nucleotide sequence ID" value="XM_028631710.1"/>
</dbReference>
<evidence type="ECO:0000256" key="8">
    <source>
        <dbReference type="ARBA" id="ARBA00023136"/>
    </source>
</evidence>
<keyword evidence="7 9" id="KW-1133">Transmembrane helix</keyword>
<dbReference type="VEuPathDB" id="FungiDB:C8Q69DRAFT_483360"/>
<comment type="subcellular location">
    <subcellularLocation>
        <location evidence="2">Endoplasmic reticulum membrane</location>
        <topology evidence="2">Multi-pass membrane protein</topology>
    </subcellularLocation>
</comment>
<name>A0A443HHW3_BYSSP</name>
<dbReference type="InterPro" id="IPR021149">
    <property type="entry name" value="OligosaccharylTrfase_OST3/OST6"/>
</dbReference>
<dbReference type="PANTHER" id="PTHR12692">
    <property type="entry name" value="DOLICHYL-DIPHOSPHOOLIGOSACCHARIDE--PROTEIN GLYCOSYLTRANSFERASE-RELATED"/>
    <property type="match status" value="1"/>
</dbReference>
<keyword evidence="11" id="KW-0808">Transferase</keyword>
<evidence type="ECO:0000256" key="2">
    <source>
        <dbReference type="ARBA" id="ARBA00004477"/>
    </source>
</evidence>
<dbReference type="AlphaFoldDB" id="A0A443HHW3"/>
<evidence type="ECO:0000256" key="6">
    <source>
        <dbReference type="ARBA" id="ARBA00022824"/>
    </source>
</evidence>
<keyword evidence="12" id="KW-1185">Reference proteome</keyword>
<dbReference type="PANTHER" id="PTHR12692:SF0">
    <property type="entry name" value="GH11935P"/>
    <property type="match status" value="1"/>
</dbReference>
<dbReference type="GO" id="GO:0016740">
    <property type="term" value="F:transferase activity"/>
    <property type="evidence" value="ECO:0007669"/>
    <property type="project" value="UniProtKB-KW"/>
</dbReference>
<dbReference type="FunFam" id="3.40.30.10:FF:000302">
    <property type="entry name" value="Oligosaccharyl transferase subunit (Gamma), putative"/>
    <property type="match status" value="1"/>
</dbReference>
<accession>A0A443HHW3</accession>
<feature type="signal peptide" evidence="10">
    <location>
        <begin position="1"/>
        <end position="19"/>
    </location>
</feature>
<gene>
    <name evidence="11" type="ORF">C8Q69DRAFT_483360</name>
</gene>